<protein>
    <submittedName>
        <fullName evidence="1">Uncharacterized protein</fullName>
    </submittedName>
</protein>
<reference evidence="1 2" key="2">
    <citation type="submission" date="2016-05" db="EMBL/GenBank/DDBJ databases">
        <title>Lineage-specific infection strategies underlie the spectrum of fungal disease in amphibians.</title>
        <authorList>
            <person name="Cuomo C.A."/>
            <person name="Farrer R.A."/>
            <person name="James T."/>
            <person name="Longcore J."/>
            <person name="Birren B."/>
        </authorList>
    </citation>
    <scope>NUCLEOTIDE SEQUENCE [LARGE SCALE GENOMIC DNA]</scope>
    <source>
        <strain evidence="1 2">JEL423</strain>
    </source>
</reference>
<gene>
    <name evidence="1" type="ORF">BDEG_27370</name>
</gene>
<name>A0A177WVK9_BATDL</name>
<organism evidence="1 2">
    <name type="scientific">Batrachochytrium dendrobatidis (strain JEL423)</name>
    <dbReference type="NCBI Taxonomy" id="403673"/>
    <lineage>
        <taxon>Eukaryota</taxon>
        <taxon>Fungi</taxon>
        <taxon>Fungi incertae sedis</taxon>
        <taxon>Chytridiomycota</taxon>
        <taxon>Chytridiomycota incertae sedis</taxon>
        <taxon>Chytridiomycetes</taxon>
        <taxon>Rhizophydiales</taxon>
        <taxon>Rhizophydiales incertae sedis</taxon>
        <taxon>Batrachochytrium</taxon>
    </lineage>
</organism>
<dbReference type="EMBL" id="DS022311">
    <property type="protein sequence ID" value="OAJ44099.1"/>
    <property type="molecule type" value="Genomic_DNA"/>
</dbReference>
<dbReference type="PANTHER" id="PTHR33504">
    <property type="entry name" value="NADH DEHYDROGENASE (UBIQUINONE) 1 BETA SUBCOMPLEX, 4"/>
    <property type="match status" value="1"/>
</dbReference>
<dbReference type="Proteomes" id="UP000077115">
    <property type="component" value="Unassembled WGS sequence"/>
</dbReference>
<dbReference type="AlphaFoldDB" id="A0A177WVK9"/>
<evidence type="ECO:0000313" key="1">
    <source>
        <dbReference type="EMBL" id="OAJ44099.1"/>
    </source>
</evidence>
<dbReference type="PROSITE" id="PS50096">
    <property type="entry name" value="IQ"/>
    <property type="match status" value="1"/>
</dbReference>
<accession>A0A177WVK9</accession>
<evidence type="ECO:0000313" key="2">
    <source>
        <dbReference type="Proteomes" id="UP000077115"/>
    </source>
</evidence>
<dbReference type="VEuPathDB" id="FungiDB:BDEG_27370"/>
<reference evidence="1 2" key="1">
    <citation type="submission" date="2006-10" db="EMBL/GenBank/DDBJ databases">
        <title>The Genome Sequence of Batrachochytrium dendrobatidis JEL423.</title>
        <authorList>
            <consortium name="The Broad Institute Genome Sequencing Platform"/>
            <person name="Birren B."/>
            <person name="Lander E."/>
            <person name="Galagan J."/>
            <person name="Cuomo C."/>
            <person name="Devon K."/>
            <person name="Jaffe D."/>
            <person name="Butler J."/>
            <person name="Alvarez P."/>
            <person name="Gnerre S."/>
            <person name="Grabherr M."/>
            <person name="Kleber M."/>
            <person name="Mauceli E."/>
            <person name="Brockman W."/>
            <person name="Young S."/>
            <person name="LaButti K."/>
            <person name="Sykes S."/>
            <person name="DeCaprio D."/>
            <person name="Crawford M."/>
            <person name="Koehrsen M."/>
            <person name="Engels R."/>
            <person name="Montgomery P."/>
            <person name="Pearson M."/>
            <person name="Howarth C."/>
            <person name="Larson L."/>
            <person name="White J."/>
            <person name="O'Leary S."/>
            <person name="Kodira C."/>
            <person name="Zeng Q."/>
            <person name="Yandava C."/>
            <person name="Alvarado L."/>
            <person name="Longcore J."/>
            <person name="James T."/>
        </authorList>
    </citation>
    <scope>NUCLEOTIDE SEQUENCE [LARGE SCALE GENOMIC DNA]</scope>
    <source>
        <strain evidence="1 2">JEL423</strain>
    </source>
</reference>
<dbReference type="PANTHER" id="PTHR33504:SF1">
    <property type="entry name" value="FAMILY WITH SEQUENCE SIMILARITY 90, MEMBER A1B"/>
    <property type="match status" value="1"/>
</dbReference>
<sequence>MNTNKHNMNSFGFDNQDWTVANGAQKLKHATPDSESKNMYGSKLLSISAATIQRAWKSYVQRKIFKVMKSDIYTAERSMSVDILKRLSPAEGKLLNDSVFHPRVRFRFGGISFPPKIMYKIFTKGMGVQYMSGYKLISPGTQAATDACVVMGQRAYQKRLMIDEQLGIHPIGRYYEVTDRMEFVQLMNSFDDHLPHNGGRNNGWRELIDTNFARQSLHYDRRIQARQSITGKNGLKSISRAAIARPGAVTGNLINNVSASMGPAQKSIVAEKDKDIEDDFGVLFEWANHLSSEDLRDYMLE</sequence>
<dbReference type="OrthoDB" id="10006090at2759"/>
<proteinExistence type="predicted"/>
<dbReference type="STRING" id="403673.A0A177WVK9"/>